<evidence type="ECO:0000256" key="2">
    <source>
        <dbReference type="ARBA" id="ARBA00023015"/>
    </source>
</evidence>
<feature type="domain" description="HTH lysR-type" evidence="5">
    <location>
        <begin position="4"/>
        <end position="61"/>
    </location>
</feature>
<gene>
    <name evidence="6" type="ORF">CR155_01150</name>
</gene>
<dbReference type="GO" id="GO:0003677">
    <property type="term" value="F:DNA binding"/>
    <property type="evidence" value="ECO:0007669"/>
    <property type="project" value="UniProtKB-KW"/>
</dbReference>
<keyword evidence="3" id="KW-0238">DNA-binding</keyword>
<accession>A0A2N4UKZ2</accession>
<evidence type="ECO:0000256" key="4">
    <source>
        <dbReference type="ARBA" id="ARBA00023163"/>
    </source>
</evidence>
<dbReference type="PROSITE" id="PS50931">
    <property type="entry name" value="HTH_LYSR"/>
    <property type="match status" value="1"/>
</dbReference>
<dbReference type="PANTHER" id="PTHR30118">
    <property type="entry name" value="HTH-TYPE TRANSCRIPTIONAL REGULATOR LEUO-RELATED"/>
    <property type="match status" value="1"/>
</dbReference>
<name>A0A2N4UKZ2_9BURK</name>
<dbReference type="CDD" id="cd08417">
    <property type="entry name" value="PBP2_Nitroaromatics_like"/>
    <property type="match status" value="1"/>
</dbReference>
<keyword evidence="7" id="KW-1185">Reference proteome</keyword>
<dbReference type="RefSeq" id="WP_102068177.1">
    <property type="nucleotide sequence ID" value="NZ_PDNV01000001.1"/>
</dbReference>
<evidence type="ECO:0000313" key="6">
    <source>
        <dbReference type="EMBL" id="PLC55694.1"/>
    </source>
</evidence>
<dbReference type="PRINTS" id="PR00039">
    <property type="entry name" value="HTHLYSR"/>
</dbReference>
<proteinExistence type="inferred from homology"/>
<dbReference type="SUPFAM" id="SSF46785">
    <property type="entry name" value="Winged helix' DNA-binding domain"/>
    <property type="match status" value="1"/>
</dbReference>
<sequence>MAKPDLNLLVQFDALMQTKSVSKAADRLGLTQPSMSAALARLRTLFHDPLLSREGSVWIPTQKAIELHLDMKPLLDKWSAHTAVEEEFHPLYSHRTLVLYATDYVQFKLVPELVAGLTKDAPHFHLKVVPAKPLHGLTMLDTNHAELIAGYFPAATPELRTRFLFNEPAKCIVRIGHPCLQQKWTLDEYLKHGHIDLSAHTGFFSREIASLLTDQPRKRTVVATLSSYMVCPHVVEQSNLIATVPSSVAAEAKRTRKIQILDVPFNIPTLSISLYWHERHQTDPAHAWLRQYISNLDLT</sequence>
<keyword evidence="2" id="KW-0805">Transcription regulation</keyword>
<dbReference type="Gene3D" id="3.40.190.10">
    <property type="entry name" value="Periplasmic binding protein-like II"/>
    <property type="match status" value="2"/>
</dbReference>
<dbReference type="Proteomes" id="UP000234328">
    <property type="component" value="Unassembled WGS sequence"/>
</dbReference>
<dbReference type="InterPro" id="IPR000847">
    <property type="entry name" value="LysR_HTH_N"/>
</dbReference>
<evidence type="ECO:0000256" key="1">
    <source>
        <dbReference type="ARBA" id="ARBA00009437"/>
    </source>
</evidence>
<evidence type="ECO:0000259" key="5">
    <source>
        <dbReference type="PROSITE" id="PS50931"/>
    </source>
</evidence>
<dbReference type="PANTHER" id="PTHR30118:SF15">
    <property type="entry name" value="TRANSCRIPTIONAL REGULATORY PROTEIN"/>
    <property type="match status" value="1"/>
</dbReference>
<dbReference type="InterPro" id="IPR036388">
    <property type="entry name" value="WH-like_DNA-bd_sf"/>
</dbReference>
<dbReference type="EMBL" id="PDNV01000001">
    <property type="protein sequence ID" value="PLC55694.1"/>
    <property type="molecule type" value="Genomic_DNA"/>
</dbReference>
<dbReference type="Pfam" id="PF00126">
    <property type="entry name" value="HTH_1"/>
    <property type="match status" value="1"/>
</dbReference>
<dbReference type="SUPFAM" id="SSF53850">
    <property type="entry name" value="Periplasmic binding protein-like II"/>
    <property type="match status" value="1"/>
</dbReference>
<evidence type="ECO:0000313" key="7">
    <source>
        <dbReference type="Proteomes" id="UP000234328"/>
    </source>
</evidence>
<comment type="caution">
    <text evidence="6">The sequence shown here is derived from an EMBL/GenBank/DDBJ whole genome shotgun (WGS) entry which is preliminary data.</text>
</comment>
<dbReference type="InterPro" id="IPR037402">
    <property type="entry name" value="YidZ_PBP2"/>
</dbReference>
<dbReference type="InterPro" id="IPR036390">
    <property type="entry name" value="WH_DNA-bd_sf"/>
</dbReference>
<dbReference type="GO" id="GO:0003700">
    <property type="term" value="F:DNA-binding transcription factor activity"/>
    <property type="evidence" value="ECO:0007669"/>
    <property type="project" value="InterPro"/>
</dbReference>
<dbReference type="OrthoDB" id="8583877at2"/>
<dbReference type="InterPro" id="IPR005119">
    <property type="entry name" value="LysR_subst-bd"/>
</dbReference>
<dbReference type="AlphaFoldDB" id="A0A2N4UKZ2"/>
<reference evidence="6 7" key="1">
    <citation type="submission" date="2017-10" db="EMBL/GenBank/DDBJ databases">
        <title>Two draft genome sequences of Pusillimonas sp. strains isolated from a nitrate- and radionuclide-contaminated groundwater in Russia.</title>
        <authorList>
            <person name="Grouzdev D.S."/>
            <person name="Tourova T.P."/>
            <person name="Goeva M.A."/>
            <person name="Babich T.L."/>
            <person name="Sokolova D.S."/>
            <person name="Abdullin R."/>
            <person name="Poltaraus A.B."/>
            <person name="Toshchakov S.V."/>
            <person name="Nazina T.N."/>
        </authorList>
    </citation>
    <scope>NUCLEOTIDE SEQUENCE [LARGE SCALE GENOMIC DNA]</scope>
    <source>
        <strain evidence="6 7">JR1/69-2-13</strain>
    </source>
</reference>
<organism evidence="6 7">
    <name type="scientific">Pollutimonas nitritireducens</name>
    <dbReference type="NCBI Taxonomy" id="2045209"/>
    <lineage>
        <taxon>Bacteria</taxon>
        <taxon>Pseudomonadati</taxon>
        <taxon>Pseudomonadota</taxon>
        <taxon>Betaproteobacteria</taxon>
        <taxon>Burkholderiales</taxon>
        <taxon>Alcaligenaceae</taxon>
        <taxon>Pollutimonas</taxon>
    </lineage>
</organism>
<keyword evidence="4" id="KW-0804">Transcription</keyword>
<evidence type="ECO:0000256" key="3">
    <source>
        <dbReference type="ARBA" id="ARBA00023125"/>
    </source>
</evidence>
<dbReference type="Gene3D" id="1.10.10.10">
    <property type="entry name" value="Winged helix-like DNA-binding domain superfamily/Winged helix DNA-binding domain"/>
    <property type="match status" value="1"/>
</dbReference>
<comment type="similarity">
    <text evidence="1">Belongs to the LysR transcriptional regulatory family.</text>
</comment>
<dbReference type="Pfam" id="PF03466">
    <property type="entry name" value="LysR_substrate"/>
    <property type="match status" value="1"/>
</dbReference>
<dbReference type="InterPro" id="IPR050389">
    <property type="entry name" value="LysR-type_TF"/>
</dbReference>
<protein>
    <submittedName>
        <fullName evidence="6">LysR family transcriptional regulator</fullName>
    </submittedName>
</protein>